<dbReference type="RefSeq" id="WP_149113691.1">
    <property type="nucleotide sequence ID" value="NZ_CP042425.1"/>
</dbReference>
<evidence type="ECO:0000313" key="3">
    <source>
        <dbReference type="Proteomes" id="UP000324974"/>
    </source>
</evidence>
<name>A0A5C1AIL9_9BACT</name>
<organism evidence="2 3">
    <name type="scientific">Limnoglobus roseus</name>
    <dbReference type="NCBI Taxonomy" id="2598579"/>
    <lineage>
        <taxon>Bacteria</taxon>
        <taxon>Pseudomonadati</taxon>
        <taxon>Planctomycetota</taxon>
        <taxon>Planctomycetia</taxon>
        <taxon>Gemmatales</taxon>
        <taxon>Gemmataceae</taxon>
        <taxon>Limnoglobus</taxon>
    </lineage>
</organism>
<dbReference type="Pfam" id="PF12728">
    <property type="entry name" value="HTH_17"/>
    <property type="match status" value="1"/>
</dbReference>
<dbReference type="GO" id="GO:0003677">
    <property type="term" value="F:DNA binding"/>
    <property type="evidence" value="ECO:0007669"/>
    <property type="project" value="UniProtKB-KW"/>
</dbReference>
<keyword evidence="2" id="KW-0238">DNA-binding</keyword>
<sequence>MSAQTPSMMSIKQAAFYCCVCPNLVRDWVKTGRLAHYRIGAAGKRGKILVLKDDLDQLLASFRVSTPVTQPAVPRASKPVSPHVKLKHLKID</sequence>
<evidence type="ECO:0000259" key="1">
    <source>
        <dbReference type="Pfam" id="PF12728"/>
    </source>
</evidence>
<reference evidence="3" key="1">
    <citation type="submission" date="2019-08" db="EMBL/GenBank/DDBJ databases">
        <title>Limnoglobus roseus gen. nov., sp. nov., a novel freshwater planctomycete with a giant genome from the family Gemmataceae.</title>
        <authorList>
            <person name="Kulichevskaya I.S."/>
            <person name="Naumoff D.G."/>
            <person name="Miroshnikov K."/>
            <person name="Ivanova A."/>
            <person name="Philippov D.A."/>
            <person name="Hakobyan A."/>
            <person name="Rijpstra I.C."/>
            <person name="Sinninghe Damste J.S."/>
            <person name="Liesack W."/>
            <person name="Dedysh S.N."/>
        </authorList>
    </citation>
    <scope>NUCLEOTIDE SEQUENCE [LARGE SCALE GENOMIC DNA]</scope>
    <source>
        <strain evidence="3">PX52</strain>
    </source>
</reference>
<dbReference type="AlphaFoldDB" id="A0A5C1AIL9"/>
<feature type="domain" description="Helix-turn-helix" evidence="1">
    <location>
        <begin position="8"/>
        <end position="61"/>
    </location>
</feature>
<keyword evidence="3" id="KW-1185">Reference proteome</keyword>
<dbReference type="InterPro" id="IPR041657">
    <property type="entry name" value="HTH_17"/>
</dbReference>
<accession>A0A5C1AIL9</accession>
<gene>
    <name evidence="2" type="ORF">PX52LOC_06342</name>
</gene>
<dbReference type="OrthoDB" id="2639482at2"/>
<dbReference type="Proteomes" id="UP000324974">
    <property type="component" value="Chromosome"/>
</dbReference>
<dbReference type="KEGG" id="lrs:PX52LOC_06342"/>
<protein>
    <submittedName>
        <fullName evidence="2">DNA-binding protein</fullName>
    </submittedName>
</protein>
<evidence type="ECO:0000313" key="2">
    <source>
        <dbReference type="EMBL" id="QEL19279.1"/>
    </source>
</evidence>
<dbReference type="EMBL" id="CP042425">
    <property type="protein sequence ID" value="QEL19279.1"/>
    <property type="molecule type" value="Genomic_DNA"/>
</dbReference>
<proteinExistence type="predicted"/>